<evidence type="ECO:0000313" key="1">
    <source>
        <dbReference type="EMBL" id="CAG6623455.1"/>
    </source>
</evidence>
<protein>
    <submittedName>
        <fullName evidence="1">Uncharacterized protein</fullName>
    </submittedName>
</protein>
<name>A0A8D8Q331_9HEMI</name>
<sequence length="102" mass="12093">MSPFQSQMWYTIGGGYKDFFVVVILNLPRPTNLLQGRKFLDLPIYDMHTRLVNSEEHAFLKPNTIKIIMFTHFTPCCQLISDLTIFLFNCIRCQRLVFRYIL</sequence>
<accession>A0A8D8Q331</accession>
<proteinExistence type="predicted"/>
<dbReference type="EMBL" id="HBUF01055009">
    <property type="protein sequence ID" value="CAG6623455.1"/>
    <property type="molecule type" value="Transcribed_RNA"/>
</dbReference>
<organism evidence="1">
    <name type="scientific">Cacopsylla melanoneura</name>
    <dbReference type="NCBI Taxonomy" id="428564"/>
    <lineage>
        <taxon>Eukaryota</taxon>
        <taxon>Metazoa</taxon>
        <taxon>Ecdysozoa</taxon>
        <taxon>Arthropoda</taxon>
        <taxon>Hexapoda</taxon>
        <taxon>Insecta</taxon>
        <taxon>Pterygota</taxon>
        <taxon>Neoptera</taxon>
        <taxon>Paraneoptera</taxon>
        <taxon>Hemiptera</taxon>
        <taxon>Sternorrhyncha</taxon>
        <taxon>Psylloidea</taxon>
        <taxon>Psyllidae</taxon>
        <taxon>Psyllinae</taxon>
        <taxon>Cacopsylla</taxon>
    </lineage>
</organism>
<dbReference type="AlphaFoldDB" id="A0A8D8Q331"/>
<reference evidence="1" key="1">
    <citation type="submission" date="2021-05" db="EMBL/GenBank/DDBJ databases">
        <authorList>
            <person name="Alioto T."/>
            <person name="Alioto T."/>
            <person name="Gomez Garrido J."/>
        </authorList>
    </citation>
    <scope>NUCLEOTIDE SEQUENCE</scope>
</reference>